<keyword evidence="3" id="KW-1185">Reference proteome</keyword>
<organism evidence="2 3">
    <name type="scientific">Dreissena polymorpha</name>
    <name type="common">Zebra mussel</name>
    <name type="synonym">Mytilus polymorpha</name>
    <dbReference type="NCBI Taxonomy" id="45954"/>
    <lineage>
        <taxon>Eukaryota</taxon>
        <taxon>Metazoa</taxon>
        <taxon>Spiralia</taxon>
        <taxon>Lophotrochozoa</taxon>
        <taxon>Mollusca</taxon>
        <taxon>Bivalvia</taxon>
        <taxon>Autobranchia</taxon>
        <taxon>Heteroconchia</taxon>
        <taxon>Euheterodonta</taxon>
        <taxon>Imparidentia</taxon>
        <taxon>Neoheterodontei</taxon>
        <taxon>Myida</taxon>
        <taxon>Dreissenoidea</taxon>
        <taxon>Dreissenidae</taxon>
        <taxon>Dreissena</taxon>
    </lineage>
</organism>
<comment type="caution">
    <text evidence="2">The sequence shown here is derived from an EMBL/GenBank/DDBJ whole genome shotgun (WGS) entry which is preliminary data.</text>
</comment>
<evidence type="ECO:0000313" key="3">
    <source>
        <dbReference type="Proteomes" id="UP000828390"/>
    </source>
</evidence>
<evidence type="ECO:0000259" key="1">
    <source>
        <dbReference type="Pfam" id="PF24764"/>
    </source>
</evidence>
<dbReference type="InterPro" id="IPR058913">
    <property type="entry name" value="Integrase_dom_put"/>
</dbReference>
<accession>A0A9D4N8S1</accession>
<reference evidence="2" key="1">
    <citation type="journal article" date="2019" name="bioRxiv">
        <title>The Genome of the Zebra Mussel, Dreissena polymorpha: A Resource for Invasive Species Research.</title>
        <authorList>
            <person name="McCartney M.A."/>
            <person name="Auch B."/>
            <person name="Kono T."/>
            <person name="Mallez S."/>
            <person name="Zhang Y."/>
            <person name="Obille A."/>
            <person name="Becker A."/>
            <person name="Abrahante J.E."/>
            <person name="Garbe J."/>
            <person name="Badalamenti J.P."/>
            <person name="Herman A."/>
            <person name="Mangelson H."/>
            <person name="Liachko I."/>
            <person name="Sullivan S."/>
            <person name="Sone E.D."/>
            <person name="Koren S."/>
            <person name="Silverstein K.A.T."/>
            <person name="Beckman K.B."/>
            <person name="Gohl D.M."/>
        </authorList>
    </citation>
    <scope>NUCLEOTIDE SEQUENCE</scope>
    <source>
        <strain evidence="2">Duluth1</strain>
        <tissue evidence="2">Whole animal</tissue>
    </source>
</reference>
<name>A0A9D4N8S1_DREPO</name>
<dbReference type="Proteomes" id="UP000828390">
    <property type="component" value="Unassembled WGS sequence"/>
</dbReference>
<reference evidence="2" key="2">
    <citation type="submission" date="2020-11" db="EMBL/GenBank/DDBJ databases">
        <authorList>
            <person name="McCartney M.A."/>
            <person name="Auch B."/>
            <person name="Kono T."/>
            <person name="Mallez S."/>
            <person name="Becker A."/>
            <person name="Gohl D.M."/>
            <person name="Silverstein K.A.T."/>
            <person name="Koren S."/>
            <person name="Bechman K.B."/>
            <person name="Herman A."/>
            <person name="Abrahante J.E."/>
            <person name="Garbe J."/>
        </authorList>
    </citation>
    <scope>NUCLEOTIDE SEQUENCE</scope>
    <source>
        <strain evidence="2">Duluth1</strain>
        <tissue evidence="2">Whole animal</tissue>
    </source>
</reference>
<gene>
    <name evidence="2" type="ORF">DPMN_014101</name>
</gene>
<proteinExistence type="predicted"/>
<evidence type="ECO:0000313" key="2">
    <source>
        <dbReference type="EMBL" id="KAH3890033.1"/>
    </source>
</evidence>
<sequence>MMFNHECDQNTGLKTLVSELLCSDTEEPIEGLSLLAEACTINALKGRGEPCTGHVHTYLLSFSATWMNLNPFNPIHRWCLHCVYLPRIQRAFDTLREAWNRHRLRTERGMTPTQLFFEGVHRLAGQGHTDSAGLLSPC</sequence>
<protein>
    <recommendedName>
        <fullName evidence="1">Integrase core domain-containing protein</fullName>
    </recommendedName>
</protein>
<dbReference type="Pfam" id="PF24764">
    <property type="entry name" value="rva_4"/>
    <property type="match status" value="1"/>
</dbReference>
<dbReference type="EMBL" id="JAIWYP010000001">
    <property type="protein sequence ID" value="KAH3890033.1"/>
    <property type="molecule type" value="Genomic_DNA"/>
</dbReference>
<dbReference type="AlphaFoldDB" id="A0A9D4N8S1"/>
<feature type="domain" description="Integrase core" evidence="1">
    <location>
        <begin position="67"/>
        <end position="128"/>
    </location>
</feature>